<feature type="compositionally biased region" description="Low complexity" evidence="1">
    <location>
        <begin position="217"/>
        <end position="238"/>
    </location>
</feature>
<dbReference type="EMBL" id="CP009438">
    <property type="protein sequence ID" value="AIR99966.1"/>
    <property type="molecule type" value="Genomic_DNA"/>
</dbReference>
<dbReference type="AlphaFoldDB" id="A0A089XDJ3"/>
<name>A0A089XDJ3_STRGA</name>
<evidence type="ECO:0000256" key="1">
    <source>
        <dbReference type="SAM" id="MobiDB-lite"/>
    </source>
</evidence>
<proteinExistence type="predicted"/>
<keyword evidence="3" id="KW-1185">Reference proteome</keyword>
<dbReference type="Proteomes" id="UP000029482">
    <property type="component" value="Chromosome"/>
</dbReference>
<accession>A0A089XDJ3</accession>
<dbReference type="eggNOG" id="COG2114">
    <property type="taxonomic scope" value="Bacteria"/>
</dbReference>
<feature type="region of interest" description="Disordered" evidence="1">
    <location>
        <begin position="181"/>
        <end position="332"/>
    </location>
</feature>
<dbReference type="HOGENOM" id="CLU_085079_0_0_11"/>
<dbReference type="KEGG" id="sgu:SGLAU_20065"/>
<gene>
    <name evidence="2" type="ORF">SGLAU_20065</name>
</gene>
<dbReference type="Gene3D" id="3.30.70.1230">
    <property type="entry name" value="Nucleotide cyclase"/>
    <property type="match status" value="1"/>
</dbReference>
<evidence type="ECO:0000313" key="3">
    <source>
        <dbReference type="Proteomes" id="UP000029482"/>
    </source>
</evidence>
<evidence type="ECO:0008006" key="4">
    <source>
        <dbReference type="Google" id="ProtNLM"/>
    </source>
</evidence>
<dbReference type="RefSeq" id="WP_078957794.1">
    <property type="nucleotide sequence ID" value="NZ_CP009438.1"/>
</dbReference>
<feature type="compositionally biased region" description="Basic and acidic residues" evidence="1">
    <location>
        <begin position="315"/>
        <end position="332"/>
    </location>
</feature>
<protein>
    <recommendedName>
        <fullName evidence="4">Guanylate cyclase domain-containing protein</fullName>
    </recommendedName>
</protein>
<dbReference type="STRING" id="1907.SGLAU_20065"/>
<dbReference type="InterPro" id="IPR029787">
    <property type="entry name" value="Nucleotide_cyclase"/>
</dbReference>
<evidence type="ECO:0000313" key="2">
    <source>
        <dbReference type="EMBL" id="AIR99966.1"/>
    </source>
</evidence>
<sequence>MSDPVSRTILLLDIERFSDRDDVEQAYLRRMLYDITDRALESAGIDETRRLRADRGDSVMELIDANAPVTALLRALLGEVPAQLRAVNRMASRSAQIRLRGVVASGWVAVDERDGWVGSDLNHACRLLDADVLRAALRERADDFALCVSDALYSGVVRHDHPGIPAAGFHRVTVPSKNGPLTAWLHGPLPAGAAGTNHGERGEGDAPGGSGDRPAHPGSAPARRGGSRRSAAGGAAPAPDGPPASGPAPDGERQAPAPGPVLHVSGGSVSFGGGYVAGDQHGVSGGRVTGDVVMGGKHLAPDGKHLAAGGTHAADGGKHRVSDGKTEQEERP</sequence>
<organism evidence="2 3">
    <name type="scientific">Streptomyces glaucescens</name>
    <dbReference type="NCBI Taxonomy" id="1907"/>
    <lineage>
        <taxon>Bacteria</taxon>
        <taxon>Bacillati</taxon>
        <taxon>Actinomycetota</taxon>
        <taxon>Actinomycetes</taxon>
        <taxon>Kitasatosporales</taxon>
        <taxon>Streptomycetaceae</taxon>
        <taxon>Streptomyces</taxon>
    </lineage>
</organism>
<reference evidence="3" key="1">
    <citation type="journal article" date="2015" name="J. Biotechnol.">
        <title>Complete genome sequence of the actinobacterium Streptomyces glaucescens GLA.O (DSM 40922) consisting of a linear chromosome and one linear plasmid.</title>
        <authorList>
            <person name="Ortseifen V."/>
            <person name="Winkler A."/>
            <person name="Albersmeier A."/>
            <person name="Wendler S."/>
            <person name="Puhler A."/>
            <person name="Kalinowski J."/>
            <person name="Ruckert C."/>
        </authorList>
    </citation>
    <scope>NUCLEOTIDE SEQUENCE [LARGE SCALE GENOMIC DNA]</scope>
    <source>
        <strain evidence="3">DSM 40922 / GLA O</strain>
    </source>
</reference>